<dbReference type="Proteomes" id="UP000003093">
    <property type="component" value="Unassembled WGS sequence"/>
</dbReference>
<feature type="coiled-coil region" evidence="1">
    <location>
        <begin position="20"/>
        <end position="47"/>
    </location>
</feature>
<keyword evidence="1" id="KW-0175">Coiled coil</keyword>
<evidence type="ECO:0000256" key="1">
    <source>
        <dbReference type="SAM" id="Coils"/>
    </source>
</evidence>
<dbReference type="AlphaFoldDB" id="A0ABC9Q1I4"/>
<organism evidence="2 3">
    <name type="scientific">Staphylococcus aureus subsp. aureus DR10</name>
    <dbReference type="NCBI Taxonomy" id="1155079"/>
    <lineage>
        <taxon>Bacteria</taxon>
        <taxon>Bacillati</taxon>
        <taxon>Bacillota</taxon>
        <taxon>Bacilli</taxon>
        <taxon>Bacillales</taxon>
        <taxon>Staphylococcaceae</taxon>
        <taxon>Staphylococcus</taxon>
    </lineage>
</organism>
<proteinExistence type="predicted"/>
<accession>A0ABC9Q1I4</accession>
<protein>
    <recommendedName>
        <fullName evidence="4">Phage protein</fullName>
    </recommendedName>
</protein>
<sequence>MYMGFLDDLAESIEEQSDLSEFKQAMKSELQTKVEEAKAKIESIDEDIWDWQTTVNNKRDAIEEYCEGKTAEHAIERLMQDKQDIAGMRWTAEDAEKSCKVGSWFW</sequence>
<reference evidence="2 3" key="1">
    <citation type="journal article" date="2012" name="MBio">
        <title>Identification of a highly transmissible animal-independent Staphylococcus aureus ST398 clone with distinct genomic and cell adhesion properties.</title>
        <authorList>
            <person name="Uhlemann A.C."/>
            <person name="Porcella S.F."/>
            <person name="Trivedi S."/>
            <person name="Sullivan S.B."/>
            <person name="Hafer C."/>
            <person name="Kennedy A.D."/>
            <person name="Barbian K.D."/>
            <person name="McCarthy A.J."/>
            <person name="Street C."/>
            <person name="Hirschberg D.L."/>
            <person name="Lipkin W.I."/>
            <person name="Lindsay J.A."/>
            <person name="DeLeo F.R."/>
            <person name="Lowy F.D."/>
        </authorList>
    </citation>
    <scope>NUCLEOTIDE SEQUENCE [LARGE SCALE GENOMIC DNA]</scope>
    <source>
        <strain evidence="2 3">DR10</strain>
    </source>
</reference>
<evidence type="ECO:0000313" key="3">
    <source>
        <dbReference type="Proteomes" id="UP000003093"/>
    </source>
</evidence>
<dbReference type="EMBL" id="AIDT01000003">
    <property type="protein sequence ID" value="EIA14716.1"/>
    <property type="molecule type" value="Genomic_DNA"/>
</dbReference>
<evidence type="ECO:0008006" key="4">
    <source>
        <dbReference type="Google" id="ProtNLM"/>
    </source>
</evidence>
<name>A0ABC9Q1I4_STAA5</name>
<comment type="caution">
    <text evidence="2">The sequence shown here is derived from an EMBL/GenBank/DDBJ whole genome shotgun (WGS) entry which is preliminary data.</text>
</comment>
<evidence type="ECO:0000313" key="2">
    <source>
        <dbReference type="EMBL" id="EIA14716.1"/>
    </source>
</evidence>
<gene>
    <name evidence="2" type="ORF">ST398NM02_2530</name>
</gene>